<evidence type="ECO:0000256" key="1">
    <source>
        <dbReference type="ARBA" id="ARBA00001823"/>
    </source>
</evidence>
<dbReference type="GO" id="GO:0070814">
    <property type="term" value="P:hydrogen sulfide biosynthetic process"/>
    <property type="evidence" value="ECO:0007669"/>
    <property type="project" value="UniProtKB-UniRule"/>
</dbReference>
<evidence type="ECO:0000256" key="6">
    <source>
        <dbReference type="ARBA" id="ARBA00022840"/>
    </source>
</evidence>
<feature type="binding site" evidence="7">
    <location>
        <begin position="32"/>
        <end position="39"/>
    </location>
    <ligand>
        <name>ATP</name>
        <dbReference type="ChEBI" id="CHEBI:30616"/>
    </ligand>
</feature>
<dbReference type="GO" id="GO:0005524">
    <property type="term" value="F:ATP binding"/>
    <property type="evidence" value="ECO:0007669"/>
    <property type="project" value="UniProtKB-UniRule"/>
</dbReference>
<protein>
    <recommendedName>
        <fullName evidence="2 7">Adenylyl-sulfate kinase</fullName>
        <ecNumber evidence="2 7">2.7.1.25</ecNumber>
    </recommendedName>
    <alternativeName>
        <fullName evidence="7">APS kinase</fullName>
    </alternativeName>
    <alternativeName>
        <fullName evidence="7">ATP adenosine-5'-phosphosulfate 3'-phosphotransferase</fullName>
    </alternativeName>
    <alternativeName>
        <fullName evidence="7">Adenosine-5'-phosphosulfate kinase</fullName>
    </alternativeName>
</protein>
<dbReference type="EMBL" id="JAJSON010000007">
    <property type="protein sequence ID" value="MCG9970440.1"/>
    <property type="molecule type" value="Genomic_DNA"/>
</dbReference>
<keyword evidence="7" id="KW-0597">Phosphoprotein</keyword>
<keyword evidence="3 7" id="KW-0808">Transferase</keyword>
<dbReference type="InterPro" id="IPR027417">
    <property type="entry name" value="P-loop_NTPase"/>
</dbReference>
<evidence type="ECO:0000256" key="2">
    <source>
        <dbReference type="ARBA" id="ARBA00012121"/>
    </source>
</evidence>
<evidence type="ECO:0000256" key="4">
    <source>
        <dbReference type="ARBA" id="ARBA00022741"/>
    </source>
</evidence>
<evidence type="ECO:0000256" key="7">
    <source>
        <dbReference type="HAMAP-Rule" id="MF_00065"/>
    </source>
</evidence>
<evidence type="ECO:0000313" key="11">
    <source>
        <dbReference type="Proteomes" id="UP001139344"/>
    </source>
</evidence>
<dbReference type="NCBIfam" id="NF003013">
    <property type="entry name" value="PRK03846.1"/>
    <property type="match status" value="1"/>
</dbReference>
<dbReference type="Proteomes" id="UP001139344">
    <property type="component" value="Unassembled WGS sequence"/>
</dbReference>
<gene>
    <name evidence="7 10" type="primary">cysC</name>
    <name evidence="10" type="ORF">LU635_02230</name>
</gene>
<proteinExistence type="inferred from homology"/>
<dbReference type="Gene3D" id="3.40.50.300">
    <property type="entry name" value="P-loop containing nucleotide triphosphate hydrolases"/>
    <property type="match status" value="1"/>
</dbReference>
<dbReference type="InterPro" id="IPR059117">
    <property type="entry name" value="APS_kinase_dom"/>
</dbReference>
<comment type="catalytic activity">
    <reaction evidence="1 7 8">
        <text>adenosine 5'-phosphosulfate + ATP = 3'-phosphoadenylyl sulfate + ADP + H(+)</text>
        <dbReference type="Rhea" id="RHEA:24152"/>
        <dbReference type="ChEBI" id="CHEBI:15378"/>
        <dbReference type="ChEBI" id="CHEBI:30616"/>
        <dbReference type="ChEBI" id="CHEBI:58243"/>
        <dbReference type="ChEBI" id="CHEBI:58339"/>
        <dbReference type="ChEBI" id="CHEBI:456216"/>
        <dbReference type="EC" id="2.7.1.25"/>
    </reaction>
</comment>
<dbReference type="EC" id="2.7.1.25" evidence="2 7"/>
<dbReference type="FunFam" id="3.40.50.300:FF:000212">
    <property type="entry name" value="Adenylyl-sulfate kinase"/>
    <property type="match status" value="1"/>
</dbReference>
<dbReference type="SUPFAM" id="SSF52540">
    <property type="entry name" value="P-loop containing nucleoside triphosphate hydrolases"/>
    <property type="match status" value="1"/>
</dbReference>
<dbReference type="InterPro" id="IPR002891">
    <property type="entry name" value="APS"/>
</dbReference>
<keyword evidence="4 7" id="KW-0547">Nucleotide-binding</keyword>
<evidence type="ECO:0000256" key="5">
    <source>
        <dbReference type="ARBA" id="ARBA00022777"/>
    </source>
</evidence>
<accession>A0A9X2A4H0</accession>
<organism evidence="10 11">
    <name type="scientific">Christiangramia crocea</name>
    <dbReference type="NCBI Taxonomy" id="2904124"/>
    <lineage>
        <taxon>Bacteria</taxon>
        <taxon>Pseudomonadati</taxon>
        <taxon>Bacteroidota</taxon>
        <taxon>Flavobacteriia</taxon>
        <taxon>Flavobacteriales</taxon>
        <taxon>Flavobacteriaceae</taxon>
        <taxon>Christiangramia</taxon>
    </lineage>
</organism>
<comment type="pathway">
    <text evidence="7 8">Sulfur metabolism; hydrogen sulfide biosynthesis; sulfite from sulfate: step 2/3.</text>
</comment>
<dbReference type="GO" id="GO:0005737">
    <property type="term" value="C:cytoplasm"/>
    <property type="evidence" value="ECO:0007669"/>
    <property type="project" value="TreeGrafter"/>
</dbReference>
<dbReference type="GO" id="GO:0010134">
    <property type="term" value="P:sulfate assimilation via adenylyl sulfate reduction"/>
    <property type="evidence" value="ECO:0007669"/>
    <property type="project" value="TreeGrafter"/>
</dbReference>
<comment type="similarity">
    <text evidence="7 8">Belongs to the APS kinase family.</text>
</comment>
<keyword evidence="5 7" id="KW-0418">Kinase</keyword>
<dbReference type="HAMAP" id="MF_00065">
    <property type="entry name" value="Adenylyl_sulf_kinase"/>
    <property type="match status" value="1"/>
</dbReference>
<comment type="caution">
    <text evidence="10">The sequence shown here is derived from an EMBL/GenBank/DDBJ whole genome shotgun (WGS) entry which is preliminary data.</text>
</comment>
<feature type="active site" description="Phosphoserine intermediate" evidence="7">
    <location>
        <position position="106"/>
    </location>
</feature>
<dbReference type="InterPro" id="IPR050512">
    <property type="entry name" value="Sulf_AdTrans/APS_kinase"/>
</dbReference>
<evidence type="ECO:0000256" key="8">
    <source>
        <dbReference type="RuleBase" id="RU004347"/>
    </source>
</evidence>
<dbReference type="AlphaFoldDB" id="A0A9X2A4H0"/>
<feature type="domain" description="APS kinase" evidence="9">
    <location>
        <begin position="25"/>
        <end position="173"/>
    </location>
</feature>
<dbReference type="NCBIfam" id="TIGR00455">
    <property type="entry name" value="apsK"/>
    <property type="match status" value="1"/>
</dbReference>
<name>A0A9X2A4H0_9FLAO</name>
<dbReference type="PANTHER" id="PTHR42700">
    <property type="entry name" value="SULFATE ADENYLYLTRANSFERASE"/>
    <property type="match status" value="1"/>
</dbReference>
<dbReference type="GO" id="GO:0004781">
    <property type="term" value="F:sulfate adenylyltransferase (ATP) activity"/>
    <property type="evidence" value="ECO:0007669"/>
    <property type="project" value="TreeGrafter"/>
</dbReference>
<evidence type="ECO:0000313" key="10">
    <source>
        <dbReference type="EMBL" id="MCG9970440.1"/>
    </source>
</evidence>
<evidence type="ECO:0000256" key="3">
    <source>
        <dbReference type="ARBA" id="ARBA00022679"/>
    </source>
</evidence>
<dbReference type="GO" id="GO:0019379">
    <property type="term" value="P:sulfate assimilation, phosphoadenylyl sulfate reduction by phosphoadenylyl-sulfate reductase (thioredoxin)"/>
    <property type="evidence" value="ECO:0007669"/>
    <property type="project" value="TreeGrafter"/>
</dbReference>
<comment type="function">
    <text evidence="7 8">Catalyzes the synthesis of activated sulfate.</text>
</comment>
<dbReference type="GO" id="GO:0004020">
    <property type="term" value="F:adenylylsulfate kinase activity"/>
    <property type="evidence" value="ECO:0007669"/>
    <property type="project" value="UniProtKB-UniRule"/>
</dbReference>
<dbReference type="CDD" id="cd02027">
    <property type="entry name" value="APSK"/>
    <property type="match status" value="1"/>
</dbReference>
<keyword evidence="11" id="KW-1185">Reference proteome</keyword>
<dbReference type="Pfam" id="PF01583">
    <property type="entry name" value="APS_kinase"/>
    <property type="match status" value="1"/>
</dbReference>
<evidence type="ECO:0000259" key="9">
    <source>
        <dbReference type="Pfam" id="PF01583"/>
    </source>
</evidence>
<keyword evidence="6 7" id="KW-0067">ATP-binding</keyword>
<sequence length="199" mass="22557">MMNNIIPHTFNIQREDRKKQKGHSSFVVWFTGLSGSGKSTLANMVEKRLFDLGVHTFALDGDNVRSGLNKNLGFTREDRKENLRRIAEVAKLFVNSGNIIIASFISPLKADRDFIKEIIGEDDFIEIFVNTPLEVCEARDVKGLYKKARAGEIKNFTGIDAPYEHPDSPDIEVRTDKEDAEDAVDRIVTFLKTKLEIIK</sequence>
<reference evidence="10" key="1">
    <citation type="submission" date="2021-12" db="EMBL/GenBank/DDBJ databases">
        <title>Description of Gramella crocea sp. nov., a new bacterium isolated from activated sludge.</title>
        <authorList>
            <person name="Zhang X."/>
        </authorList>
    </citation>
    <scope>NUCLEOTIDE SEQUENCE</scope>
    <source>
        <strain evidence="10">YB25</strain>
    </source>
</reference>
<dbReference type="PANTHER" id="PTHR42700:SF1">
    <property type="entry name" value="SULFATE ADENYLYLTRANSFERASE"/>
    <property type="match status" value="1"/>
</dbReference>